<sequence>MWTPKPDAAELVSTTDPQAEAIYQAGLDRITNLFWARDWDQLADCIAVPNRIGAPDTERVFATLDEWIVTAKAARETFAQIGATEYHRLGRAARFTDEARTRIIGLHETYILRGSAFAMPAYRAFLMMRQEADGNWRSNGLYSEQRDTTLPTIHAERLKPLSR</sequence>
<accession>A0A0B3SUK2</accession>
<dbReference type="STRING" id="561184.SAMN05216376_101471"/>
<dbReference type="OrthoDB" id="7717972at2"/>
<evidence type="ECO:0008006" key="3">
    <source>
        <dbReference type="Google" id="ProtNLM"/>
    </source>
</evidence>
<proteinExistence type="predicted"/>
<reference evidence="1 2" key="1">
    <citation type="submission" date="2014-10" db="EMBL/GenBank/DDBJ databases">
        <title>Genome sequence of Ponticoccus sp. strain UMTAT08 isolated from clonal culture of toxic dinoflagellate Alexandrium tamiyavanichii.</title>
        <authorList>
            <person name="Gan H.Y."/>
            <person name="Muhd D.-D."/>
            <person name="Mohd Noor M.E."/>
            <person name="Yeong Y.S."/>
            <person name="Usup G."/>
        </authorList>
    </citation>
    <scope>NUCLEOTIDE SEQUENCE [LARGE SCALE GENOMIC DNA]</scope>
    <source>
        <strain evidence="1 2">UMTAT08</strain>
    </source>
</reference>
<comment type="caution">
    <text evidence="1">The sequence shown here is derived from an EMBL/GenBank/DDBJ whole genome shotgun (WGS) entry which is preliminary data.</text>
</comment>
<dbReference type="AlphaFoldDB" id="A0A0B3SUK2"/>
<organism evidence="1 2">
    <name type="scientific">Mameliella alba</name>
    <dbReference type="NCBI Taxonomy" id="561184"/>
    <lineage>
        <taxon>Bacteria</taxon>
        <taxon>Pseudomonadati</taxon>
        <taxon>Pseudomonadota</taxon>
        <taxon>Alphaproteobacteria</taxon>
        <taxon>Rhodobacterales</taxon>
        <taxon>Roseobacteraceae</taxon>
        <taxon>Mameliella</taxon>
    </lineage>
</organism>
<name>A0A0B3SUK2_9RHOB</name>
<dbReference type="RefSeq" id="WP_043138928.1">
    <property type="nucleotide sequence ID" value="NZ_JSUQ01000004.1"/>
</dbReference>
<gene>
    <name evidence="1" type="ORF">OA50_01363</name>
</gene>
<protein>
    <recommendedName>
        <fullName evidence="3">DUF4440 domain-containing protein</fullName>
    </recommendedName>
</protein>
<dbReference type="EMBL" id="JSUQ01000004">
    <property type="protein sequence ID" value="KHQ54134.1"/>
    <property type="molecule type" value="Genomic_DNA"/>
</dbReference>
<dbReference type="Proteomes" id="UP000030960">
    <property type="component" value="Unassembled WGS sequence"/>
</dbReference>
<keyword evidence="2" id="KW-1185">Reference proteome</keyword>
<evidence type="ECO:0000313" key="1">
    <source>
        <dbReference type="EMBL" id="KHQ54134.1"/>
    </source>
</evidence>
<evidence type="ECO:0000313" key="2">
    <source>
        <dbReference type="Proteomes" id="UP000030960"/>
    </source>
</evidence>